<proteinExistence type="inferred from homology"/>
<gene>
    <name evidence="16" type="ORF">NX02_07540</name>
</gene>
<accession>W0AA83</accession>
<dbReference type="HOGENOM" id="CLU_010745_0_0_5"/>
<evidence type="ECO:0000259" key="14">
    <source>
        <dbReference type="Pfam" id="PF00593"/>
    </source>
</evidence>
<keyword evidence="2 9" id="KW-0813">Transport</keyword>
<keyword evidence="4 9" id="KW-0812">Transmembrane</keyword>
<evidence type="ECO:0000313" key="16">
    <source>
        <dbReference type="EMBL" id="AHE53233.1"/>
    </source>
</evidence>
<evidence type="ECO:0000256" key="5">
    <source>
        <dbReference type="ARBA" id="ARBA00022729"/>
    </source>
</evidence>
<keyword evidence="6 11" id="KW-0798">TonB box</keyword>
<evidence type="ECO:0000256" key="1">
    <source>
        <dbReference type="ARBA" id="ARBA00004571"/>
    </source>
</evidence>
<dbReference type="eggNOG" id="COG1629">
    <property type="taxonomic scope" value="Bacteria"/>
</dbReference>
<dbReference type="Pfam" id="PF07715">
    <property type="entry name" value="Plug"/>
    <property type="match status" value="1"/>
</dbReference>
<evidence type="ECO:0000256" key="11">
    <source>
        <dbReference type="RuleBase" id="RU003357"/>
    </source>
</evidence>
<dbReference type="STRING" id="1123269.NX02_07540"/>
<evidence type="ECO:0000313" key="17">
    <source>
        <dbReference type="Proteomes" id="UP000018851"/>
    </source>
</evidence>
<comment type="subcellular location">
    <subcellularLocation>
        <location evidence="1 9">Cell outer membrane</location>
        <topology evidence="1 9">Multi-pass membrane protein</topology>
    </subcellularLocation>
</comment>
<protein>
    <submittedName>
        <fullName evidence="16">TonB-denpendent receptor</fullName>
    </submittedName>
</protein>
<evidence type="ECO:0000256" key="7">
    <source>
        <dbReference type="ARBA" id="ARBA00023136"/>
    </source>
</evidence>
<sequence length="1000" mass="106569">MLKDVSVYSKQGMLNASASFLAMIACMAPAVAAAQEVAPSSPAAAVPAEAPATPQQNEATVEQADAAEASQRDIVVTGTRIAAGGFDAPTPTTVIGEADIAANAQPNIFTTIAQLPSLQGSSGTSVNTFSTSSGQQGLSSFSLRGVGAIRTLTLLDGQRIVGANVTGVPDISLFPQLLVRRVDVVNGGASASYGSDAVGGVVNFITDTRFEGIKGNVQGGITRYGDDEQGLVQLAAGKSFLDDRLHVVASGEYSHEDGVGGGEFGTELAGGRDWFRQTTMINRGVLNDGSPQYIVRDFAQSITFAKYGLITAGPLQGIAFDQNGSPFQFQYGSNGVPARDASGAVSGCFPGFCLGGDLSGNVDAGRSLKSSIERLIGYGRVGFDFADKNEIYVSFNFGQVKTSNQPVNGQNRPNLTMQCENPFVPGLVQAACAAAGITSFQYGTSNAALGNTQVHTDRRQYRGVAGVKGELSLAGSAWNYDAYYQHGTNYTDIDVDNILLSNRFNQAIDAITLDGAIVCRSATARANGCQPLNIFGGNPSEAALRYIMPENGPYQRTRQTQDVVSLSVSGSPVDLWAGPLSIAFGGEYRHEFYTVRADPYGAGFAATPENGDYPADPVLIPGGNNWYAGNYKNGSGAYSVKEAFFEANLPILDSESLGRANINGAVRVTDYTTSGTVWAWKVGGTWDLPVDGLRIRGVTSRDVRAPNLSELFAAPVTTTLPNFFDPFNNTNVLVIQNTIGNTDLTPELARNTTAGIALVSPSWLPGLSLSFDYYTLKIKDVISSIAPADIVQLCFQNVLPETCSAFNLNNTSGPNFINVQAFNLASIDTDGFDIEASYRWQRPLGLPGNFTVRVLATHVRKFVTDTGLPGTIPNDTAGVNNGNTPDWKWLAVQTYENDDFSLLVQERWFTDGTFGNQYVVCEPGSCPASTATQPTIDDNFMPGAFYLDIGGTYNLTDQVTAYFKVDNLFDRDPARSTIFSNPALYDQLGRTYRAGVRFKF</sequence>
<evidence type="ECO:0000256" key="10">
    <source>
        <dbReference type="PROSITE-ProRule" id="PRU10144"/>
    </source>
</evidence>
<evidence type="ECO:0000259" key="15">
    <source>
        <dbReference type="Pfam" id="PF07715"/>
    </source>
</evidence>
<keyword evidence="17" id="KW-1185">Reference proteome</keyword>
<dbReference type="PANTHER" id="PTHR47234">
    <property type="match status" value="1"/>
</dbReference>
<evidence type="ECO:0000256" key="8">
    <source>
        <dbReference type="ARBA" id="ARBA00023237"/>
    </source>
</evidence>
<feature type="domain" description="TonB-dependent receptor plug" evidence="15">
    <location>
        <begin position="87"/>
        <end position="201"/>
    </location>
</feature>
<feature type="chain" id="PRO_5004785237" evidence="13">
    <location>
        <begin position="34"/>
        <end position="1000"/>
    </location>
</feature>
<dbReference type="RefSeq" id="WP_025291501.1">
    <property type="nucleotide sequence ID" value="NZ_CP006644.1"/>
</dbReference>
<feature type="region of interest" description="Disordered" evidence="12">
    <location>
        <begin position="45"/>
        <end position="69"/>
    </location>
</feature>
<feature type="domain" description="TonB-dependent receptor-like beta-barrel" evidence="14">
    <location>
        <begin position="455"/>
        <end position="968"/>
    </location>
</feature>
<dbReference type="InterPro" id="IPR010917">
    <property type="entry name" value="TonB_rcpt_CS"/>
</dbReference>
<evidence type="ECO:0000256" key="13">
    <source>
        <dbReference type="SAM" id="SignalP"/>
    </source>
</evidence>
<reference evidence="16 17" key="1">
    <citation type="submission" date="2013-07" db="EMBL/GenBank/DDBJ databases">
        <title>Completed genome of Sphingomonas sanxanigenens NX02.</title>
        <authorList>
            <person name="Ma T."/>
            <person name="Huang H."/>
            <person name="Wu M."/>
            <person name="Li X."/>
            <person name="Li G."/>
        </authorList>
    </citation>
    <scope>NUCLEOTIDE SEQUENCE [LARGE SCALE GENOMIC DNA]</scope>
    <source>
        <strain evidence="16 17">NX02</strain>
    </source>
</reference>
<name>W0AA83_9SPHN</name>
<dbReference type="InterPro" id="IPR036942">
    <property type="entry name" value="Beta-barrel_TonB_sf"/>
</dbReference>
<dbReference type="InterPro" id="IPR037066">
    <property type="entry name" value="Plug_dom_sf"/>
</dbReference>
<dbReference type="Gene3D" id="2.40.170.20">
    <property type="entry name" value="TonB-dependent receptor, beta-barrel domain"/>
    <property type="match status" value="1"/>
</dbReference>
<comment type="similarity">
    <text evidence="9 11">Belongs to the TonB-dependent receptor family.</text>
</comment>
<dbReference type="Proteomes" id="UP000018851">
    <property type="component" value="Chromosome"/>
</dbReference>
<dbReference type="Gene3D" id="2.170.130.10">
    <property type="entry name" value="TonB-dependent receptor, plug domain"/>
    <property type="match status" value="1"/>
</dbReference>
<evidence type="ECO:0000256" key="12">
    <source>
        <dbReference type="SAM" id="MobiDB-lite"/>
    </source>
</evidence>
<keyword evidence="8 9" id="KW-0998">Cell outer membrane</keyword>
<evidence type="ECO:0000256" key="2">
    <source>
        <dbReference type="ARBA" id="ARBA00022448"/>
    </source>
</evidence>
<keyword evidence="16" id="KW-0675">Receptor</keyword>
<evidence type="ECO:0000256" key="3">
    <source>
        <dbReference type="ARBA" id="ARBA00022452"/>
    </source>
</evidence>
<dbReference type="InterPro" id="IPR039426">
    <property type="entry name" value="TonB-dep_rcpt-like"/>
</dbReference>
<evidence type="ECO:0000256" key="9">
    <source>
        <dbReference type="PROSITE-ProRule" id="PRU01360"/>
    </source>
</evidence>
<keyword evidence="5 13" id="KW-0732">Signal</keyword>
<dbReference type="eggNOG" id="COG4206">
    <property type="taxonomic scope" value="Bacteria"/>
</dbReference>
<feature type="signal peptide" evidence="13">
    <location>
        <begin position="1"/>
        <end position="33"/>
    </location>
</feature>
<evidence type="ECO:0000256" key="4">
    <source>
        <dbReference type="ARBA" id="ARBA00022692"/>
    </source>
</evidence>
<dbReference type="EMBL" id="CP006644">
    <property type="protein sequence ID" value="AHE53233.1"/>
    <property type="molecule type" value="Genomic_DNA"/>
</dbReference>
<keyword evidence="7 9" id="KW-0472">Membrane</keyword>
<dbReference type="PROSITE" id="PS52016">
    <property type="entry name" value="TONB_DEPENDENT_REC_3"/>
    <property type="match status" value="1"/>
</dbReference>
<keyword evidence="3 9" id="KW-1134">Transmembrane beta strand</keyword>
<dbReference type="KEGG" id="ssan:NX02_07540"/>
<dbReference type="InterPro" id="IPR012910">
    <property type="entry name" value="Plug_dom"/>
</dbReference>
<dbReference type="PROSITE" id="PS51257">
    <property type="entry name" value="PROKAR_LIPOPROTEIN"/>
    <property type="match status" value="1"/>
</dbReference>
<dbReference type="PANTHER" id="PTHR47234:SF3">
    <property type="entry name" value="SECRETIN_TONB SHORT N-TERMINAL DOMAIN-CONTAINING PROTEIN"/>
    <property type="match status" value="1"/>
</dbReference>
<evidence type="ECO:0000256" key="6">
    <source>
        <dbReference type="ARBA" id="ARBA00023077"/>
    </source>
</evidence>
<dbReference type="Pfam" id="PF00593">
    <property type="entry name" value="TonB_dep_Rec_b-barrel"/>
    <property type="match status" value="1"/>
</dbReference>
<dbReference type="GO" id="GO:0009279">
    <property type="term" value="C:cell outer membrane"/>
    <property type="evidence" value="ECO:0007669"/>
    <property type="project" value="UniProtKB-SubCell"/>
</dbReference>
<feature type="short sequence motif" description="TonB C-terminal box" evidence="10">
    <location>
        <begin position="983"/>
        <end position="1000"/>
    </location>
</feature>
<dbReference type="InterPro" id="IPR000531">
    <property type="entry name" value="Beta-barrel_TonB"/>
</dbReference>
<organism evidence="16 17">
    <name type="scientific">Sphingomonas sanxanigenens DSM 19645 = NX02</name>
    <dbReference type="NCBI Taxonomy" id="1123269"/>
    <lineage>
        <taxon>Bacteria</taxon>
        <taxon>Pseudomonadati</taxon>
        <taxon>Pseudomonadota</taxon>
        <taxon>Alphaproteobacteria</taxon>
        <taxon>Sphingomonadales</taxon>
        <taxon>Sphingomonadaceae</taxon>
        <taxon>Sphingomonas</taxon>
    </lineage>
</organism>
<dbReference type="PROSITE" id="PS01156">
    <property type="entry name" value="TONB_DEPENDENT_REC_2"/>
    <property type="match status" value="1"/>
</dbReference>
<feature type="compositionally biased region" description="Low complexity" evidence="12">
    <location>
        <begin position="45"/>
        <end position="56"/>
    </location>
</feature>
<dbReference type="SUPFAM" id="SSF56935">
    <property type="entry name" value="Porins"/>
    <property type="match status" value="1"/>
</dbReference>
<dbReference type="AlphaFoldDB" id="W0AA83"/>
<dbReference type="PATRIC" id="fig|1123269.5.peg.1466"/>